<feature type="domain" description="ABC transmembrane type-1" evidence="9">
    <location>
        <begin position="84"/>
        <end position="264"/>
    </location>
</feature>
<dbReference type="EMBL" id="FORH01000008">
    <property type="protein sequence ID" value="SFK00901.1"/>
    <property type="molecule type" value="Genomic_DNA"/>
</dbReference>
<dbReference type="CDD" id="cd06261">
    <property type="entry name" value="TM_PBP2"/>
    <property type="match status" value="1"/>
</dbReference>
<keyword evidence="11" id="KW-1185">Reference proteome</keyword>
<dbReference type="PROSITE" id="PS50928">
    <property type="entry name" value="ABC_TM1"/>
    <property type="match status" value="1"/>
</dbReference>
<dbReference type="Gene3D" id="1.10.3720.10">
    <property type="entry name" value="MetI-like"/>
    <property type="match status" value="1"/>
</dbReference>
<dbReference type="STRING" id="588602.SAMN04487991_3508"/>
<evidence type="ECO:0000313" key="10">
    <source>
        <dbReference type="EMBL" id="SFK00901.1"/>
    </source>
</evidence>
<keyword evidence="5 7" id="KW-1133">Transmembrane helix</keyword>
<dbReference type="Pfam" id="PF00528">
    <property type="entry name" value="BPD_transp_1"/>
    <property type="match status" value="1"/>
</dbReference>
<evidence type="ECO:0000256" key="3">
    <source>
        <dbReference type="ARBA" id="ARBA00022475"/>
    </source>
</evidence>
<organism evidence="10 11">
    <name type="scientific">Celeribacter neptunius</name>
    <dbReference type="NCBI Taxonomy" id="588602"/>
    <lineage>
        <taxon>Bacteria</taxon>
        <taxon>Pseudomonadati</taxon>
        <taxon>Pseudomonadota</taxon>
        <taxon>Alphaproteobacteria</taxon>
        <taxon>Rhodobacterales</taxon>
        <taxon>Roseobacteraceae</taxon>
        <taxon>Celeribacter</taxon>
    </lineage>
</organism>
<accession>A0A1I3W391</accession>
<dbReference type="PANTHER" id="PTHR30151:SF38">
    <property type="entry name" value="ALIPHATIC SULFONATES TRANSPORT PERMEASE PROTEIN SSUC-RELATED"/>
    <property type="match status" value="1"/>
</dbReference>
<keyword evidence="3" id="KW-1003">Cell membrane</keyword>
<keyword evidence="2 7" id="KW-0813">Transport</keyword>
<evidence type="ECO:0000256" key="1">
    <source>
        <dbReference type="ARBA" id="ARBA00004651"/>
    </source>
</evidence>
<comment type="subcellular location">
    <subcellularLocation>
        <location evidence="1 7">Cell membrane</location>
        <topology evidence="1 7">Multi-pass membrane protein</topology>
    </subcellularLocation>
</comment>
<evidence type="ECO:0000256" key="2">
    <source>
        <dbReference type="ARBA" id="ARBA00022448"/>
    </source>
</evidence>
<reference evidence="11" key="1">
    <citation type="submission" date="2016-10" db="EMBL/GenBank/DDBJ databases">
        <authorList>
            <person name="Varghese N."/>
            <person name="Submissions S."/>
        </authorList>
    </citation>
    <scope>NUCLEOTIDE SEQUENCE [LARGE SCALE GENOMIC DNA]</scope>
    <source>
        <strain evidence="11">DSM 26471</strain>
    </source>
</reference>
<keyword evidence="4 7" id="KW-0812">Transmembrane</keyword>
<dbReference type="SUPFAM" id="SSF161098">
    <property type="entry name" value="MetI-like"/>
    <property type="match status" value="1"/>
</dbReference>
<gene>
    <name evidence="10" type="ORF">SAMN04487991_3508</name>
</gene>
<feature type="transmembrane region" description="Helical" evidence="7">
    <location>
        <begin position="34"/>
        <end position="54"/>
    </location>
</feature>
<evidence type="ECO:0000256" key="6">
    <source>
        <dbReference type="ARBA" id="ARBA00023136"/>
    </source>
</evidence>
<keyword evidence="6 7" id="KW-0472">Membrane</keyword>
<dbReference type="Proteomes" id="UP000199630">
    <property type="component" value="Unassembled WGS sequence"/>
</dbReference>
<protein>
    <submittedName>
        <fullName evidence="10">NitT/TauT family transport system permease protein</fullName>
    </submittedName>
</protein>
<dbReference type="OrthoDB" id="8443696at2"/>
<evidence type="ECO:0000313" key="11">
    <source>
        <dbReference type="Proteomes" id="UP000199630"/>
    </source>
</evidence>
<evidence type="ECO:0000259" key="9">
    <source>
        <dbReference type="PROSITE" id="PS50928"/>
    </source>
</evidence>
<feature type="transmembrane region" description="Helical" evidence="7">
    <location>
        <begin position="122"/>
        <end position="142"/>
    </location>
</feature>
<dbReference type="PANTHER" id="PTHR30151">
    <property type="entry name" value="ALKANE SULFONATE ABC TRANSPORTER-RELATED, MEMBRANE SUBUNIT"/>
    <property type="match status" value="1"/>
</dbReference>
<comment type="similarity">
    <text evidence="7">Belongs to the binding-protein-dependent transport system permease family.</text>
</comment>
<feature type="compositionally biased region" description="Basic and acidic residues" evidence="8">
    <location>
        <begin position="1"/>
        <end position="11"/>
    </location>
</feature>
<dbReference type="AlphaFoldDB" id="A0A1I3W391"/>
<dbReference type="GO" id="GO:0055085">
    <property type="term" value="P:transmembrane transport"/>
    <property type="evidence" value="ECO:0007669"/>
    <property type="project" value="InterPro"/>
</dbReference>
<evidence type="ECO:0000256" key="7">
    <source>
        <dbReference type="RuleBase" id="RU363032"/>
    </source>
</evidence>
<feature type="transmembrane region" description="Helical" evidence="7">
    <location>
        <begin position="91"/>
        <end position="110"/>
    </location>
</feature>
<feature type="transmembrane region" description="Helical" evidence="7">
    <location>
        <begin position="236"/>
        <end position="260"/>
    </location>
</feature>
<dbReference type="RefSeq" id="WP_090062015.1">
    <property type="nucleotide sequence ID" value="NZ_FORH01000008.1"/>
</dbReference>
<name>A0A1I3W391_9RHOB</name>
<proteinExistence type="inferred from homology"/>
<evidence type="ECO:0000256" key="8">
    <source>
        <dbReference type="SAM" id="MobiDB-lite"/>
    </source>
</evidence>
<sequence>MQHQDTADRRTGQSPGPAARPFDRVDQIGQIGKIGTTGTSLALLLLIWVVAATLTRDPATLPQPWALISPFLSELRSGELMFHLGKTLSRVIWAFVLAMSLGIALGLAMGRNPRLNRWLDPWLVIFLNLPALVLIVLCYLWIGLNETAAILAVTLNKIPNVTTMIREGARALDPALDAMASVYRLPWRKRMRHVVLPQLAPFITAAARSGIAVIWKIVLVVEFLGRSNGIGFQIHLYFQLFDVAMVLIYALSFVTVMLAMEWLVLQPVERRVRQWRQE</sequence>
<evidence type="ECO:0000256" key="4">
    <source>
        <dbReference type="ARBA" id="ARBA00022692"/>
    </source>
</evidence>
<dbReference type="GO" id="GO:0005886">
    <property type="term" value="C:plasma membrane"/>
    <property type="evidence" value="ECO:0007669"/>
    <property type="project" value="UniProtKB-SubCell"/>
</dbReference>
<dbReference type="InterPro" id="IPR035906">
    <property type="entry name" value="MetI-like_sf"/>
</dbReference>
<dbReference type="InterPro" id="IPR000515">
    <property type="entry name" value="MetI-like"/>
</dbReference>
<feature type="region of interest" description="Disordered" evidence="8">
    <location>
        <begin position="1"/>
        <end position="23"/>
    </location>
</feature>
<evidence type="ECO:0000256" key="5">
    <source>
        <dbReference type="ARBA" id="ARBA00022989"/>
    </source>
</evidence>